<reference evidence="1 2" key="1">
    <citation type="submission" date="2019-07" db="EMBL/GenBank/DDBJ databases">
        <title>Whole genome shotgun sequence of Clostridium butyricum NBRC 3858.</title>
        <authorList>
            <person name="Hosoyama A."/>
            <person name="Uohara A."/>
            <person name="Ohji S."/>
            <person name="Ichikawa N."/>
        </authorList>
    </citation>
    <scope>NUCLEOTIDE SEQUENCE [LARGE SCALE GENOMIC DNA]</scope>
    <source>
        <strain evidence="1 2">NBRC 3858</strain>
    </source>
</reference>
<dbReference type="EMBL" id="BKBC01000074">
    <property type="protein sequence ID" value="GEQ23047.1"/>
    <property type="molecule type" value="Genomic_DNA"/>
</dbReference>
<protein>
    <submittedName>
        <fullName evidence="1">Uncharacterized protein</fullName>
    </submittedName>
</protein>
<gene>
    <name evidence="1" type="ORF">CBU02nite_35530</name>
</gene>
<sequence length="57" mass="7024">MRKKYEKNKIMSTSYEKEYDFNDHIEGFTDEEGPDIRKNDDDNIHDYTMKMFPNPDW</sequence>
<comment type="caution">
    <text evidence="1">The sequence shown here is derived from an EMBL/GenBank/DDBJ whole genome shotgun (WGS) entry which is preliminary data.</text>
</comment>
<evidence type="ECO:0000313" key="2">
    <source>
        <dbReference type="Proteomes" id="UP000321089"/>
    </source>
</evidence>
<proteinExistence type="predicted"/>
<dbReference type="Proteomes" id="UP000321089">
    <property type="component" value="Unassembled WGS sequence"/>
</dbReference>
<dbReference type="AlphaFoldDB" id="A0A512TRZ7"/>
<dbReference type="RefSeq" id="WP_024039388.1">
    <property type="nucleotide sequence ID" value="NZ_BKBC01000074.1"/>
</dbReference>
<accession>A0A512TRZ7</accession>
<evidence type="ECO:0000313" key="1">
    <source>
        <dbReference type="EMBL" id="GEQ23047.1"/>
    </source>
</evidence>
<organism evidence="1 2">
    <name type="scientific">Clostridium butyricum</name>
    <dbReference type="NCBI Taxonomy" id="1492"/>
    <lineage>
        <taxon>Bacteria</taxon>
        <taxon>Bacillati</taxon>
        <taxon>Bacillota</taxon>
        <taxon>Clostridia</taxon>
        <taxon>Eubacteriales</taxon>
        <taxon>Clostridiaceae</taxon>
        <taxon>Clostridium</taxon>
    </lineage>
</organism>
<name>A0A512TRZ7_CLOBU</name>